<proteinExistence type="inferred from homology"/>
<dbReference type="Proteomes" id="UP000027936">
    <property type="component" value="Unassembled WGS sequence"/>
</dbReference>
<evidence type="ECO:0000313" key="5">
    <source>
        <dbReference type="Proteomes" id="UP000027936"/>
    </source>
</evidence>
<protein>
    <recommendedName>
        <fullName evidence="2">UPF0291 protein M670_00996</fullName>
    </recommendedName>
</protein>
<gene>
    <name evidence="4" type="ORF">M670_00996</name>
</gene>
<dbReference type="Gene3D" id="1.10.287.540">
    <property type="entry name" value="Helix hairpin bin"/>
    <property type="match status" value="1"/>
</dbReference>
<evidence type="ECO:0000256" key="1">
    <source>
        <dbReference type="ARBA" id="ARBA00022490"/>
    </source>
</evidence>
<accession>A0A072NRV8</accession>
<dbReference type="PANTHER" id="PTHR37300">
    <property type="entry name" value="UPF0291 PROTEIN CBO2609/CLC_2481"/>
    <property type="match status" value="1"/>
</dbReference>
<dbReference type="OrthoDB" id="390105at2"/>
<dbReference type="PANTHER" id="PTHR37300:SF1">
    <property type="entry name" value="UPF0291 PROTEIN YNZC"/>
    <property type="match status" value="1"/>
</dbReference>
<comment type="caution">
    <text evidence="4">The sequence shown here is derived from an EMBL/GenBank/DDBJ whole genome shotgun (WGS) entry which is preliminary data.</text>
</comment>
<organism evidence="4 5">
    <name type="scientific">Schinkia azotoformans MEV2011</name>
    <dbReference type="NCBI Taxonomy" id="1348973"/>
    <lineage>
        <taxon>Bacteria</taxon>
        <taxon>Bacillati</taxon>
        <taxon>Bacillota</taxon>
        <taxon>Bacilli</taxon>
        <taxon>Bacillales</taxon>
        <taxon>Bacillaceae</taxon>
        <taxon>Calidifontibacillus/Schinkia group</taxon>
        <taxon>Schinkia</taxon>
    </lineage>
</organism>
<dbReference type="InterPro" id="IPR009242">
    <property type="entry name" value="DUF896"/>
</dbReference>
<evidence type="ECO:0000313" key="4">
    <source>
        <dbReference type="EMBL" id="KEF39972.1"/>
    </source>
</evidence>
<name>A0A072NRV8_SCHAZ</name>
<dbReference type="PATRIC" id="fig|1348973.3.peg.970"/>
<reference evidence="4 5" key="1">
    <citation type="submission" date="2014-04" db="EMBL/GenBank/DDBJ databases">
        <title>Draft genome sequence of Bacillus azotoformans MEV2011, a (co-) denitrifying strain unable to grow in the presence of oxygen.</title>
        <authorList>
            <person name="Nielsen M."/>
            <person name="Schreiber L."/>
            <person name="Finster K."/>
            <person name="Schramm A."/>
        </authorList>
    </citation>
    <scope>NUCLEOTIDE SEQUENCE [LARGE SCALE GENOMIC DNA]</scope>
    <source>
        <strain evidence="4 5">MEV2011</strain>
    </source>
</reference>
<comment type="subcellular location">
    <subcellularLocation>
        <location evidence="2">Cytoplasm</location>
    </subcellularLocation>
</comment>
<dbReference type="HAMAP" id="MF_01103">
    <property type="entry name" value="UPF0291"/>
    <property type="match status" value="1"/>
</dbReference>
<dbReference type="Pfam" id="PF05979">
    <property type="entry name" value="DUF896"/>
    <property type="match status" value="1"/>
</dbReference>
<evidence type="ECO:0000256" key="3">
    <source>
        <dbReference type="SAM" id="MobiDB-lite"/>
    </source>
</evidence>
<evidence type="ECO:0000256" key="2">
    <source>
        <dbReference type="HAMAP-Rule" id="MF_01103"/>
    </source>
</evidence>
<feature type="region of interest" description="Disordered" evidence="3">
    <location>
        <begin position="60"/>
        <end position="80"/>
    </location>
</feature>
<feature type="compositionally biased region" description="Basic residues" evidence="3">
    <location>
        <begin position="69"/>
        <end position="80"/>
    </location>
</feature>
<sequence length="80" mass="9393">MISKEKLNRINQLSKKAKTEGLTKEETVEQKMLREEYIKNFRKQFKDTLHNVTVVDAAGNDVTPEKLRASKKQRNNPRLH</sequence>
<dbReference type="SUPFAM" id="SSF158221">
    <property type="entry name" value="YnzC-like"/>
    <property type="match status" value="1"/>
</dbReference>
<comment type="similarity">
    <text evidence="2">Belongs to the UPF0291 family.</text>
</comment>
<dbReference type="EMBL" id="JJRY01000002">
    <property type="protein sequence ID" value="KEF39972.1"/>
    <property type="molecule type" value="Genomic_DNA"/>
</dbReference>
<keyword evidence="1 2" id="KW-0963">Cytoplasm</keyword>
<dbReference type="GO" id="GO:0005737">
    <property type="term" value="C:cytoplasm"/>
    <property type="evidence" value="ECO:0007669"/>
    <property type="project" value="UniProtKB-SubCell"/>
</dbReference>
<dbReference type="AlphaFoldDB" id="A0A072NRV8"/>
<dbReference type="RefSeq" id="WP_035193720.1">
    <property type="nucleotide sequence ID" value="NZ_JJRY01000002.1"/>
</dbReference>